<accession>A0A1Q5TAW4</accession>
<comment type="subcellular location">
    <subcellularLocation>
        <location evidence="1">Nucleus</location>
    </subcellularLocation>
</comment>
<evidence type="ECO:0000259" key="7">
    <source>
        <dbReference type="PROSITE" id="PS50048"/>
    </source>
</evidence>
<dbReference type="GO" id="GO:0005634">
    <property type="term" value="C:nucleus"/>
    <property type="evidence" value="ECO:0007669"/>
    <property type="project" value="UniProtKB-SubCell"/>
</dbReference>
<keyword evidence="4" id="KW-0238">DNA-binding</keyword>
<dbReference type="PROSITE" id="PS00463">
    <property type="entry name" value="ZN2_CY6_FUNGAL_1"/>
    <property type="match status" value="1"/>
</dbReference>
<dbReference type="STRING" id="1316194.A0A1Q5TAW4"/>
<dbReference type="SMART" id="SM00906">
    <property type="entry name" value="Fungal_trans"/>
    <property type="match status" value="1"/>
</dbReference>
<dbReference type="GO" id="GO:0003677">
    <property type="term" value="F:DNA binding"/>
    <property type="evidence" value="ECO:0007669"/>
    <property type="project" value="UniProtKB-KW"/>
</dbReference>
<dbReference type="PANTHER" id="PTHR31001">
    <property type="entry name" value="UNCHARACTERIZED TRANSCRIPTIONAL REGULATORY PROTEIN"/>
    <property type="match status" value="1"/>
</dbReference>
<evidence type="ECO:0000256" key="3">
    <source>
        <dbReference type="ARBA" id="ARBA00023015"/>
    </source>
</evidence>
<dbReference type="SMART" id="SM00066">
    <property type="entry name" value="GAL4"/>
    <property type="match status" value="1"/>
</dbReference>
<dbReference type="InterPro" id="IPR007219">
    <property type="entry name" value="XnlR_reg_dom"/>
</dbReference>
<name>A0A1Q5TAW4_9EURO</name>
<dbReference type="GO" id="GO:0006351">
    <property type="term" value="P:DNA-templated transcription"/>
    <property type="evidence" value="ECO:0007669"/>
    <property type="project" value="InterPro"/>
</dbReference>
<dbReference type="PROSITE" id="PS50048">
    <property type="entry name" value="ZN2_CY6_FUNGAL_2"/>
    <property type="match status" value="1"/>
</dbReference>
<organism evidence="8 9">
    <name type="scientific">Penicillium subrubescens</name>
    <dbReference type="NCBI Taxonomy" id="1316194"/>
    <lineage>
        <taxon>Eukaryota</taxon>
        <taxon>Fungi</taxon>
        <taxon>Dikarya</taxon>
        <taxon>Ascomycota</taxon>
        <taxon>Pezizomycotina</taxon>
        <taxon>Eurotiomycetes</taxon>
        <taxon>Eurotiomycetidae</taxon>
        <taxon>Eurotiales</taxon>
        <taxon>Aspergillaceae</taxon>
        <taxon>Penicillium</taxon>
    </lineage>
</organism>
<dbReference type="InterPro" id="IPR050613">
    <property type="entry name" value="Sec_Metabolite_Reg"/>
</dbReference>
<dbReference type="Proteomes" id="UP000186955">
    <property type="component" value="Unassembled WGS sequence"/>
</dbReference>
<dbReference type="GO" id="GO:0000981">
    <property type="term" value="F:DNA-binding transcription factor activity, RNA polymerase II-specific"/>
    <property type="evidence" value="ECO:0007669"/>
    <property type="project" value="InterPro"/>
</dbReference>
<sequence length="508" mass="58404">MSQDSTNTVAAKSCLECRRRKIKCDKSIPCSYCVKVKIKCRYPASNSVSNKDRNSSSSNEVLSARINGIENTLHSFEHSISQIWDLLQQNHPPARSGGNCCQSCDTLVVNDQTLSVERTNQVCSRCDKQGPDTKRLTEVAIKIAFRNNLHRDGLELNMSPFEVEIRRRLWWQICILDVRTAEDSGSDPHILSNSFDTQLPSNVNDASLHPDMSEMPEVNPGKTEMSFTLVRFEGSNFARRIVFSDKFCQENSYEILSAPEKCVAINKFREQMERQYLSHLDKGIPLDFITAASIRLILVKLKLTVNKPRTRQNQNLIMQPSFRKTCVEILERARLLRQYEKRKQWLWLFQTYIEWDALCYLFIHLSLVPAGDDVHLAWSAASDIYDHWKYHSDTCLDRRWRNIEELRFRALHARELVHREPSVFATPPVDGIFEGPESDHVNSLDMNLLSENAPARQPEVVPPLLQGEDITEGLEIPSAGTGCQWSAGIFERYFEVLDSENDLHRSWL</sequence>
<evidence type="ECO:0000256" key="6">
    <source>
        <dbReference type="ARBA" id="ARBA00023242"/>
    </source>
</evidence>
<evidence type="ECO:0000256" key="4">
    <source>
        <dbReference type="ARBA" id="ARBA00023125"/>
    </source>
</evidence>
<proteinExistence type="predicted"/>
<keyword evidence="5" id="KW-0804">Transcription</keyword>
<keyword evidence="9" id="KW-1185">Reference proteome</keyword>
<dbReference type="GO" id="GO:0008270">
    <property type="term" value="F:zinc ion binding"/>
    <property type="evidence" value="ECO:0007669"/>
    <property type="project" value="InterPro"/>
</dbReference>
<evidence type="ECO:0000256" key="1">
    <source>
        <dbReference type="ARBA" id="ARBA00004123"/>
    </source>
</evidence>
<dbReference type="Pfam" id="PF00172">
    <property type="entry name" value="Zn_clus"/>
    <property type="match status" value="1"/>
</dbReference>
<evidence type="ECO:0000256" key="2">
    <source>
        <dbReference type="ARBA" id="ARBA00022723"/>
    </source>
</evidence>
<dbReference type="CDD" id="cd12148">
    <property type="entry name" value="fungal_TF_MHR"/>
    <property type="match status" value="1"/>
</dbReference>
<keyword evidence="2" id="KW-0479">Metal-binding</keyword>
<dbReference type="PANTHER" id="PTHR31001:SF91">
    <property type="entry name" value="ZN(II)2CYS6 TRANSCRIPTION FACTOR (EUROFUNG)"/>
    <property type="match status" value="1"/>
</dbReference>
<dbReference type="SUPFAM" id="SSF57701">
    <property type="entry name" value="Zn2/Cys6 DNA-binding domain"/>
    <property type="match status" value="1"/>
</dbReference>
<evidence type="ECO:0000313" key="9">
    <source>
        <dbReference type="Proteomes" id="UP000186955"/>
    </source>
</evidence>
<reference evidence="8 9" key="1">
    <citation type="submission" date="2016-10" db="EMBL/GenBank/DDBJ databases">
        <title>Genome sequence of the ascomycete fungus Penicillium subrubescens.</title>
        <authorList>
            <person name="De Vries R.P."/>
            <person name="Peng M."/>
            <person name="Dilokpimol A."/>
            <person name="Hilden K."/>
            <person name="Makela M.R."/>
            <person name="Grigoriev I."/>
            <person name="Riley R."/>
            <person name="Granchi Z."/>
        </authorList>
    </citation>
    <scope>NUCLEOTIDE SEQUENCE [LARGE SCALE GENOMIC DNA]</scope>
    <source>
        <strain evidence="8 9">CBS 132785</strain>
    </source>
</reference>
<dbReference type="InterPro" id="IPR001138">
    <property type="entry name" value="Zn2Cys6_DnaBD"/>
</dbReference>
<gene>
    <name evidence="8" type="ORF">PENSUB_10176</name>
</gene>
<dbReference type="AlphaFoldDB" id="A0A1Q5TAW4"/>
<protein>
    <recommendedName>
        <fullName evidence="7">Zn(2)-C6 fungal-type domain-containing protein</fullName>
    </recommendedName>
</protein>
<dbReference type="InterPro" id="IPR036864">
    <property type="entry name" value="Zn2-C6_fun-type_DNA-bd_sf"/>
</dbReference>
<evidence type="ECO:0000256" key="5">
    <source>
        <dbReference type="ARBA" id="ARBA00023163"/>
    </source>
</evidence>
<dbReference type="CDD" id="cd00067">
    <property type="entry name" value="GAL4"/>
    <property type="match status" value="1"/>
</dbReference>
<comment type="caution">
    <text evidence="8">The sequence shown here is derived from an EMBL/GenBank/DDBJ whole genome shotgun (WGS) entry which is preliminary data.</text>
</comment>
<dbReference type="Gene3D" id="4.10.240.10">
    <property type="entry name" value="Zn(2)-C6 fungal-type DNA-binding domain"/>
    <property type="match status" value="1"/>
</dbReference>
<feature type="domain" description="Zn(2)-C6 fungal-type" evidence="7">
    <location>
        <begin position="13"/>
        <end position="42"/>
    </location>
</feature>
<dbReference type="Pfam" id="PF04082">
    <property type="entry name" value="Fungal_trans"/>
    <property type="match status" value="1"/>
</dbReference>
<evidence type="ECO:0000313" key="8">
    <source>
        <dbReference type="EMBL" id="OKO97382.1"/>
    </source>
</evidence>
<keyword evidence="3" id="KW-0805">Transcription regulation</keyword>
<dbReference type="EMBL" id="MNBE01000695">
    <property type="protein sequence ID" value="OKO97382.1"/>
    <property type="molecule type" value="Genomic_DNA"/>
</dbReference>
<keyword evidence="6" id="KW-0539">Nucleus</keyword>